<proteinExistence type="predicted"/>
<dbReference type="AlphaFoldDB" id="A0A3G6J7C3"/>
<reference evidence="1 2" key="1">
    <citation type="submission" date="2018-11" db="EMBL/GenBank/DDBJ databases">
        <authorList>
            <person name="Kleinhagauer T."/>
            <person name="Glaeser S.P."/>
            <person name="Spergser J."/>
            <person name="Ruckert C."/>
            <person name="Kaempfer P."/>
            <person name="Busse H.-J."/>
        </authorList>
    </citation>
    <scope>NUCLEOTIDE SEQUENCE [LARGE SCALE GENOMIC DNA]</scope>
    <source>
        <strain evidence="1 2">200CH</strain>
    </source>
</reference>
<protein>
    <submittedName>
        <fullName evidence="1">Uncharacterized protein</fullName>
    </submittedName>
</protein>
<dbReference type="EMBL" id="CP033896">
    <property type="protein sequence ID" value="AZA13673.1"/>
    <property type="molecule type" value="Genomic_DNA"/>
</dbReference>
<dbReference type="KEGG" id="ccho:CCHOA_06370"/>
<sequence>MQFLPRGGNEQPLLQTNATPMCQSLPGYREANSVYPTEPVASSMQCCAKMLHQSNTAAVVPGVYQGDNTQKPASRRFTARSMPQVVSLPSVRFVSLSSATNLMFFHPAANRLFCAGGAVTGLSLLHETLPATSIGEVAVQMLFGCGKRQPLSETLLVAFQIRCNLIFRIAPNHCEQFTTHHQCNHSFTDHCSSRHRTHI</sequence>
<name>A0A3G6J7C3_9CORY</name>
<organism evidence="1 2">
    <name type="scientific">Corynebacterium choanae</name>
    <dbReference type="NCBI Taxonomy" id="1862358"/>
    <lineage>
        <taxon>Bacteria</taxon>
        <taxon>Bacillati</taxon>
        <taxon>Actinomycetota</taxon>
        <taxon>Actinomycetes</taxon>
        <taxon>Mycobacteriales</taxon>
        <taxon>Corynebacteriaceae</taxon>
        <taxon>Corynebacterium</taxon>
    </lineage>
</organism>
<keyword evidence="2" id="KW-1185">Reference proteome</keyword>
<evidence type="ECO:0000313" key="1">
    <source>
        <dbReference type="EMBL" id="AZA13673.1"/>
    </source>
</evidence>
<accession>A0A3G6J7C3</accession>
<gene>
    <name evidence="1" type="ORF">CCHOA_06370</name>
</gene>
<dbReference type="Proteomes" id="UP000269019">
    <property type="component" value="Chromosome"/>
</dbReference>
<evidence type="ECO:0000313" key="2">
    <source>
        <dbReference type="Proteomes" id="UP000269019"/>
    </source>
</evidence>